<evidence type="ECO:0000259" key="5">
    <source>
        <dbReference type="Pfam" id="PF18201"/>
    </source>
</evidence>
<dbReference type="PANTHER" id="PTHR22997:SF0">
    <property type="entry name" value="PIH1 DOMAIN-CONTAINING PROTEIN 1"/>
    <property type="match status" value="1"/>
</dbReference>
<sequence length="412" mass="45008">MTKLEPTNSPEESVARMLRGDKDKAENMGGGENQQNIKNKATLLTDENDAAELEALLAQLAKNPEAAAMLNQLLREEAAGDSANLPFPNHADATADTLGRLNLNINNTAPSSSLSANDMMSIKPRPGIVIKTHLTKPKQDYPLNMKVFINLCHSPDIPPPPTMDYEEVSRAMLAQDNVSFKVPLSLSHPKLDKDKAGTPCLVFDAACNTTPYQHSIKNGSFHAFMVTLCCEWIEAKHDLFLSRDVTFPKLKAKGEISTHMIRKQSKTIISELPKSQPKPSSAVSTSRALNIDKNTADTLENQKTLSSSQKSESDIISPAVLPFHEIFLEPAGSAPEFIVVRISLPQLPTIKENVNLDVEEEILLLEPVKGSIASKTYKPLVVELAAPIVLDEVGAQFDLSTRVLTITLVCTK</sequence>
<dbReference type="Pfam" id="PF08190">
    <property type="entry name" value="PIH1"/>
    <property type="match status" value="1"/>
</dbReference>
<feature type="domain" description="PIH1 N-terminal" evidence="4">
    <location>
        <begin position="116"/>
        <end position="266"/>
    </location>
</feature>
<evidence type="ECO:0000256" key="2">
    <source>
        <dbReference type="ARBA" id="ARBA00040540"/>
    </source>
</evidence>
<dbReference type="GO" id="GO:1990904">
    <property type="term" value="C:ribonucleoprotein complex"/>
    <property type="evidence" value="ECO:0007669"/>
    <property type="project" value="TreeGrafter"/>
</dbReference>
<evidence type="ECO:0000313" key="7">
    <source>
        <dbReference type="Proteomes" id="UP001211907"/>
    </source>
</evidence>
<dbReference type="InterPro" id="IPR012981">
    <property type="entry name" value="PIH1_N"/>
</dbReference>
<keyword evidence="7" id="KW-1185">Reference proteome</keyword>
<dbReference type="GO" id="GO:0005737">
    <property type="term" value="C:cytoplasm"/>
    <property type="evidence" value="ECO:0007669"/>
    <property type="project" value="TreeGrafter"/>
</dbReference>
<evidence type="ECO:0000313" key="6">
    <source>
        <dbReference type="EMBL" id="KAJ3139701.1"/>
    </source>
</evidence>
<gene>
    <name evidence="6" type="primary">PIH1D1</name>
    <name evidence="6" type="ORF">HK100_011400</name>
</gene>
<name>A0AAD5XM54_9FUNG</name>
<dbReference type="AlphaFoldDB" id="A0AAD5XM54"/>
<evidence type="ECO:0000256" key="1">
    <source>
        <dbReference type="ARBA" id="ARBA00008511"/>
    </source>
</evidence>
<reference evidence="6" key="1">
    <citation type="submission" date="2020-05" db="EMBL/GenBank/DDBJ databases">
        <title>Phylogenomic resolution of chytrid fungi.</title>
        <authorList>
            <person name="Stajich J.E."/>
            <person name="Amses K."/>
            <person name="Simmons R."/>
            <person name="Seto K."/>
            <person name="Myers J."/>
            <person name="Bonds A."/>
            <person name="Quandt C.A."/>
            <person name="Barry K."/>
            <person name="Liu P."/>
            <person name="Grigoriev I."/>
            <person name="Longcore J.E."/>
            <person name="James T.Y."/>
        </authorList>
    </citation>
    <scope>NUCLEOTIDE SEQUENCE</scope>
    <source>
        <strain evidence="6">JEL0513</strain>
    </source>
</reference>
<dbReference type="GO" id="GO:0097255">
    <property type="term" value="C:R2TP complex"/>
    <property type="evidence" value="ECO:0007669"/>
    <property type="project" value="TreeGrafter"/>
</dbReference>
<comment type="caution">
    <text evidence="6">The sequence shown here is derived from an EMBL/GenBank/DDBJ whole genome shotgun (WGS) entry which is preliminary data.</text>
</comment>
<dbReference type="Proteomes" id="UP001211907">
    <property type="component" value="Unassembled WGS sequence"/>
</dbReference>
<comment type="similarity">
    <text evidence="1">Belongs to the PIH1 family.</text>
</comment>
<accession>A0AAD5XM54</accession>
<evidence type="ECO:0000259" key="4">
    <source>
        <dbReference type="Pfam" id="PF08190"/>
    </source>
</evidence>
<dbReference type="InterPro" id="IPR050734">
    <property type="entry name" value="PIH1/Kintoun_subfamily"/>
</dbReference>
<dbReference type="EMBL" id="JADGJH010000070">
    <property type="protein sequence ID" value="KAJ3139701.1"/>
    <property type="molecule type" value="Genomic_DNA"/>
</dbReference>
<dbReference type="GO" id="GO:0006364">
    <property type="term" value="P:rRNA processing"/>
    <property type="evidence" value="ECO:0007669"/>
    <property type="project" value="TreeGrafter"/>
</dbReference>
<organism evidence="6 7">
    <name type="scientific">Physocladia obscura</name>
    <dbReference type="NCBI Taxonomy" id="109957"/>
    <lineage>
        <taxon>Eukaryota</taxon>
        <taxon>Fungi</taxon>
        <taxon>Fungi incertae sedis</taxon>
        <taxon>Chytridiomycota</taxon>
        <taxon>Chytridiomycota incertae sedis</taxon>
        <taxon>Chytridiomycetes</taxon>
        <taxon>Chytridiales</taxon>
        <taxon>Chytriomycetaceae</taxon>
        <taxon>Physocladia</taxon>
    </lineage>
</organism>
<dbReference type="PANTHER" id="PTHR22997">
    <property type="entry name" value="PIH1 DOMAIN-CONTAINING PROTEIN 1"/>
    <property type="match status" value="1"/>
</dbReference>
<keyword evidence="3" id="KW-0175">Coiled coil</keyword>
<protein>
    <recommendedName>
        <fullName evidence="2">PIH1 domain-containing protein 1</fullName>
    </recommendedName>
</protein>
<evidence type="ECO:0000256" key="3">
    <source>
        <dbReference type="SAM" id="Coils"/>
    </source>
</evidence>
<dbReference type="InterPro" id="IPR041442">
    <property type="entry name" value="PIH1D1/2/3_CS-like"/>
</dbReference>
<dbReference type="GO" id="GO:0000492">
    <property type="term" value="P:box C/D snoRNP assembly"/>
    <property type="evidence" value="ECO:0007669"/>
    <property type="project" value="TreeGrafter"/>
</dbReference>
<feature type="domain" description="PIH1D1/2/3 CS-like" evidence="5">
    <location>
        <begin position="334"/>
        <end position="408"/>
    </location>
</feature>
<proteinExistence type="inferred from homology"/>
<feature type="coiled-coil region" evidence="3">
    <location>
        <begin position="34"/>
        <end position="63"/>
    </location>
</feature>
<dbReference type="Pfam" id="PF18201">
    <property type="entry name" value="PIH1_CS"/>
    <property type="match status" value="1"/>
</dbReference>